<organism evidence="7 8">
    <name type="scientific">Ancylostoma ceylanicum</name>
    <dbReference type="NCBI Taxonomy" id="53326"/>
    <lineage>
        <taxon>Eukaryota</taxon>
        <taxon>Metazoa</taxon>
        <taxon>Ecdysozoa</taxon>
        <taxon>Nematoda</taxon>
        <taxon>Chromadorea</taxon>
        <taxon>Rhabditida</taxon>
        <taxon>Rhabditina</taxon>
        <taxon>Rhabditomorpha</taxon>
        <taxon>Strongyloidea</taxon>
        <taxon>Ancylostomatidae</taxon>
        <taxon>Ancylostomatinae</taxon>
        <taxon>Ancylostoma</taxon>
    </lineage>
</organism>
<evidence type="ECO:0000313" key="7">
    <source>
        <dbReference type="EMBL" id="EYC34256.1"/>
    </source>
</evidence>
<reference evidence="8" key="1">
    <citation type="journal article" date="2015" name="Nat. Genet.">
        <title>The genome and transcriptome of the zoonotic hookworm Ancylostoma ceylanicum identify infection-specific gene families.</title>
        <authorList>
            <person name="Schwarz E.M."/>
            <person name="Hu Y."/>
            <person name="Antoshechkin I."/>
            <person name="Miller M.M."/>
            <person name="Sternberg P.W."/>
            <person name="Aroian R.V."/>
        </authorList>
    </citation>
    <scope>NUCLEOTIDE SEQUENCE</scope>
    <source>
        <strain evidence="8">HY135</strain>
    </source>
</reference>
<dbReference type="CDD" id="cd00112">
    <property type="entry name" value="LDLa"/>
    <property type="match status" value="1"/>
</dbReference>
<sequence>MLVLCLFSLMGKSVQDECGALRGEGVPSLHSFTSPGYPNQYPPNVDCVRVVQARPGFDILVHFHHHFQVETSYDVGKKMGEPSVTSNCPNDFIEFRDGRYGFSPLIGRFCGMELPMTEIRARSGFLWIRFHSDDLLEYKGFYATYDMVRSTDRKVNQHDCQIQFRHALDGYIETSTLVTGLPMNFTGPLDCIWLLEVPREYNIVLYINEFSLYAPNHCGHNFFEVFSGTTSDQPLRRYCGLTAAPVFSSHNLMYIRFYLDDANRIRNTSISALYSSFAKLKNCSSMQMFSCGDDNCVPQQLACNGRKNCPYGNDELACHVAQDFFLRLIFNSYSPLVFLIIIVFLAVLGLFLWHYWPRDCCKRRKHSYTDYLADIGRQNGFLPHEVARNGGRIMSTTVRK</sequence>
<keyword evidence="8" id="KW-1185">Reference proteome</keyword>
<accession>A0A016W3T9</accession>
<keyword evidence="1" id="KW-0677">Repeat</keyword>
<dbReference type="InterPro" id="IPR035914">
    <property type="entry name" value="Sperma_CUB_dom_sf"/>
</dbReference>
<dbReference type="Proteomes" id="UP000024635">
    <property type="component" value="Unassembled WGS sequence"/>
</dbReference>
<gene>
    <name evidence="7" type="primary">Acey_s0001.g329</name>
    <name evidence="7" type="synonym">Acey-K03E5.1</name>
    <name evidence="7" type="ORF">Y032_0001g329</name>
</gene>
<dbReference type="SUPFAM" id="SSF49854">
    <property type="entry name" value="Spermadhesin, CUB domain"/>
    <property type="match status" value="2"/>
</dbReference>
<name>A0A016W3T9_9BILA</name>
<dbReference type="Gene3D" id="4.10.400.10">
    <property type="entry name" value="Low-density Lipoprotein Receptor"/>
    <property type="match status" value="1"/>
</dbReference>
<comment type="caution">
    <text evidence="7">The sequence shown here is derived from an EMBL/GenBank/DDBJ whole genome shotgun (WGS) entry which is preliminary data.</text>
</comment>
<dbReference type="EMBL" id="JARK01001337">
    <property type="protein sequence ID" value="EYC34256.1"/>
    <property type="molecule type" value="Genomic_DNA"/>
</dbReference>
<feature type="disulfide bond" evidence="3">
    <location>
        <begin position="291"/>
        <end position="309"/>
    </location>
</feature>
<evidence type="ECO:0000256" key="3">
    <source>
        <dbReference type="PROSITE-ProRule" id="PRU00124"/>
    </source>
</evidence>
<evidence type="ECO:0000256" key="1">
    <source>
        <dbReference type="ARBA" id="ARBA00022737"/>
    </source>
</evidence>
<keyword evidence="4" id="KW-1133">Transmembrane helix</keyword>
<dbReference type="PANTHER" id="PTHR24251:SF28">
    <property type="entry name" value="NEUROPILIN AND TOLLOID-LIKE, ISOFORM B"/>
    <property type="match status" value="1"/>
</dbReference>
<evidence type="ECO:0000313" key="8">
    <source>
        <dbReference type="Proteomes" id="UP000024635"/>
    </source>
</evidence>
<feature type="domain" description="CUB" evidence="6">
    <location>
        <begin position="18"/>
        <end position="148"/>
    </location>
</feature>
<keyword evidence="2 3" id="KW-1015">Disulfide bond</keyword>
<dbReference type="SMART" id="SM00192">
    <property type="entry name" value="LDLa"/>
    <property type="match status" value="1"/>
</dbReference>
<evidence type="ECO:0000259" key="6">
    <source>
        <dbReference type="PROSITE" id="PS01180"/>
    </source>
</evidence>
<proteinExistence type="predicted"/>
<feature type="domain" description="CUB" evidence="6">
    <location>
        <begin position="160"/>
        <end position="277"/>
    </location>
</feature>
<protein>
    <recommendedName>
        <fullName evidence="6">CUB domain-containing protein</fullName>
    </recommendedName>
</protein>
<dbReference type="OrthoDB" id="9971251at2759"/>
<dbReference type="PROSITE" id="PS01180">
    <property type="entry name" value="CUB"/>
    <property type="match status" value="2"/>
</dbReference>
<feature type="chain" id="PRO_5012994721" description="CUB domain-containing protein" evidence="5">
    <location>
        <begin position="16"/>
        <end position="400"/>
    </location>
</feature>
<evidence type="ECO:0000256" key="2">
    <source>
        <dbReference type="ARBA" id="ARBA00023157"/>
    </source>
</evidence>
<dbReference type="Pfam" id="PF00431">
    <property type="entry name" value="CUB"/>
    <property type="match status" value="2"/>
</dbReference>
<feature type="transmembrane region" description="Helical" evidence="4">
    <location>
        <begin position="336"/>
        <end position="356"/>
    </location>
</feature>
<dbReference type="InterPro" id="IPR000859">
    <property type="entry name" value="CUB_dom"/>
</dbReference>
<dbReference type="SMART" id="SM00042">
    <property type="entry name" value="CUB"/>
    <property type="match status" value="2"/>
</dbReference>
<dbReference type="AlphaFoldDB" id="A0A016W3T9"/>
<dbReference type="InterPro" id="IPR002172">
    <property type="entry name" value="LDrepeatLR_classA_rpt"/>
</dbReference>
<dbReference type="CDD" id="cd00041">
    <property type="entry name" value="CUB"/>
    <property type="match status" value="2"/>
</dbReference>
<dbReference type="SUPFAM" id="SSF57424">
    <property type="entry name" value="LDL receptor-like module"/>
    <property type="match status" value="1"/>
</dbReference>
<evidence type="ECO:0000256" key="5">
    <source>
        <dbReference type="SAM" id="SignalP"/>
    </source>
</evidence>
<comment type="caution">
    <text evidence="3">Lacks conserved residue(s) required for the propagation of feature annotation.</text>
</comment>
<dbReference type="PANTHER" id="PTHR24251">
    <property type="entry name" value="OVOCHYMASE-RELATED"/>
    <property type="match status" value="1"/>
</dbReference>
<keyword evidence="5" id="KW-0732">Signal</keyword>
<dbReference type="Pfam" id="PF00057">
    <property type="entry name" value="Ldl_recept_a"/>
    <property type="match status" value="1"/>
</dbReference>
<feature type="disulfide bond" evidence="3">
    <location>
        <begin position="303"/>
        <end position="318"/>
    </location>
</feature>
<dbReference type="InterPro" id="IPR036055">
    <property type="entry name" value="LDL_receptor-like_sf"/>
</dbReference>
<keyword evidence="4" id="KW-0812">Transmembrane</keyword>
<dbReference type="STRING" id="53326.A0A016W3T9"/>
<evidence type="ECO:0000256" key="4">
    <source>
        <dbReference type="SAM" id="Phobius"/>
    </source>
</evidence>
<dbReference type="Gene3D" id="2.60.120.290">
    <property type="entry name" value="Spermadhesin, CUB domain"/>
    <property type="match status" value="2"/>
</dbReference>
<feature type="signal peptide" evidence="5">
    <location>
        <begin position="1"/>
        <end position="15"/>
    </location>
</feature>
<dbReference type="PROSITE" id="PS50068">
    <property type="entry name" value="LDLRA_2"/>
    <property type="match status" value="1"/>
</dbReference>
<keyword evidence="4" id="KW-0472">Membrane</keyword>